<dbReference type="GeneID" id="23864458"/>
<dbReference type="AlphaFoldDB" id="D0A4H7"/>
<name>D0A4H7_TRYB9</name>
<accession>D0A4H7</accession>
<gene>
    <name evidence="1" type="ORF">TbgDal_X12670</name>
</gene>
<dbReference type="KEGG" id="tbg:TbgDal_X12670"/>
<dbReference type="EMBL" id="FN554973">
    <property type="protein sequence ID" value="CBH16171.1"/>
    <property type="molecule type" value="Genomic_DNA"/>
</dbReference>
<protein>
    <submittedName>
        <fullName evidence="1">Uncharacterized protein</fullName>
    </submittedName>
</protein>
<evidence type="ECO:0000313" key="2">
    <source>
        <dbReference type="Proteomes" id="UP000002316"/>
    </source>
</evidence>
<sequence>MDASAFLAFLPALPSHVHVRVSHCDILFLWQFAHGGFDCLTFFSRLLSNFVSVASFASTHAFSHLPSWPSSVPSRGKQVCLDVFLAPHRYGRVLRSEKCSRDHWAEDEKGEQM</sequence>
<dbReference type="RefSeq" id="XP_011778435.1">
    <property type="nucleotide sequence ID" value="XM_011780133.1"/>
</dbReference>
<proteinExistence type="predicted"/>
<reference evidence="2" key="1">
    <citation type="journal article" date="2010" name="PLoS Negl. Trop. Dis.">
        <title>The genome sequence of Trypanosoma brucei gambiense, causative agent of chronic human african trypanosomiasis.</title>
        <authorList>
            <person name="Jackson A.P."/>
            <person name="Sanders M."/>
            <person name="Berry A."/>
            <person name="McQuillan J."/>
            <person name="Aslett M.A."/>
            <person name="Quail M.A."/>
            <person name="Chukualim B."/>
            <person name="Capewell P."/>
            <person name="MacLeod A."/>
            <person name="Melville S.E."/>
            <person name="Gibson W."/>
            <person name="Barry J.D."/>
            <person name="Berriman M."/>
            <person name="Hertz-Fowler C."/>
        </authorList>
    </citation>
    <scope>NUCLEOTIDE SEQUENCE [LARGE SCALE GENOMIC DNA]</scope>
    <source>
        <strain evidence="2">MHOM/CI/86/DAL972</strain>
    </source>
</reference>
<dbReference type="Proteomes" id="UP000002316">
    <property type="component" value="Chromosome 10"/>
</dbReference>
<organism evidence="1 2">
    <name type="scientific">Trypanosoma brucei gambiense (strain MHOM/CI/86/DAL972)</name>
    <dbReference type="NCBI Taxonomy" id="679716"/>
    <lineage>
        <taxon>Eukaryota</taxon>
        <taxon>Discoba</taxon>
        <taxon>Euglenozoa</taxon>
        <taxon>Kinetoplastea</taxon>
        <taxon>Metakinetoplastina</taxon>
        <taxon>Trypanosomatida</taxon>
        <taxon>Trypanosomatidae</taxon>
        <taxon>Trypanosoma</taxon>
    </lineage>
</organism>
<evidence type="ECO:0000313" key="1">
    <source>
        <dbReference type="EMBL" id="CBH16171.1"/>
    </source>
</evidence>